<dbReference type="EMBL" id="CP073633">
    <property type="protein sequence ID" value="WHQ70584.1"/>
    <property type="molecule type" value="Genomic_DNA"/>
</dbReference>
<accession>A0AAX3WG86</accession>
<evidence type="ECO:0000313" key="7">
    <source>
        <dbReference type="Proteomes" id="UP001223720"/>
    </source>
</evidence>
<feature type="coiled-coil region" evidence="3">
    <location>
        <begin position="199"/>
        <end position="229"/>
    </location>
</feature>
<dbReference type="InterPro" id="IPR036097">
    <property type="entry name" value="HisK_dim/P_sf"/>
</dbReference>
<keyword evidence="3" id="KW-0175">Coiled coil</keyword>
<keyword evidence="4" id="KW-0812">Transmembrane</keyword>
<sequence length="479" mass="52733">MHTILTRLGLRFEDPSDERAFVARFTLEDLFRTQAAMLLGAFIYCAFAVWDWILDPTHWGDTLFLRLAVAVAVLLPATAALNWPVARSWVEGIYLSYCVVPGCVLSLIYLRLETGFDHAAAGLIIVILFVSTLLPLRLPSLAIFCGLTWLCFAICEVFAAHERAGIRFMNNFEIGMAYALSLYAVGARELRARRQFQTEKALRREKERSEAALSELREAQAHLVQAEKLAALSQLVAGVAHEINTPIGLALTTSTTAEGDLRHLQRAVETGQLRRSDLTQGLSRVSEGMRLLFSNLTRAADLVHSFKQVAVDQATEERRSFELHGWLKDLLCTLGPLARRKGHAVRIRCEDGIVLDSHPGALAQVISNLALNAIVHGYPGGRSGVLEVSASRSGEGRLLIIVVDDGIGIPPENLHKVFDPFFTTRRGKGSTGLGLHIVFNLVTSTLRGQITLSSNGDRGTRFTIDLPMSLAEERSARTN</sequence>
<dbReference type="RefSeq" id="WP_283535855.1">
    <property type="nucleotide sequence ID" value="NZ_CP073633.1"/>
</dbReference>
<dbReference type="InterPro" id="IPR048431">
    <property type="entry name" value="MASE8"/>
</dbReference>
<dbReference type="AlphaFoldDB" id="A0AAX3WG86"/>
<dbReference type="Gene3D" id="1.10.287.130">
    <property type="match status" value="1"/>
</dbReference>
<dbReference type="PRINTS" id="PR00344">
    <property type="entry name" value="BCTRLSENSOR"/>
</dbReference>
<evidence type="ECO:0000313" key="6">
    <source>
        <dbReference type="EMBL" id="WHQ70584.1"/>
    </source>
</evidence>
<organism evidence="6 7">
    <name type="scientific">Methylorubrum extorquens</name>
    <name type="common">Methylobacterium dichloromethanicum</name>
    <name type="synonym">Methylobacterium extorquens</name>
    <dbReference type="NCBI Taxonomy" id="408"/>
    <lineage>
        <taxon>Bacteria</taxon>
        <taxon>Pseudomonadati</taxon>
        <taxon>Pseudomonadota</taxon>
        <taxon>Alphaproteobacteria</taxon>
        <taxon>Hyphomicrobiales</taxon>
        <taxon>Methylobacteriaceae</taxon>
        <taxon>Methylorubrum</taxon>
    </lineage>
</organism>
<evidence type="ECO:0000256" key="4">
    <source>
        <dbReference type="SAM" id="Phobius"/>
    </source>
</evidence>
<dbReference type="InterPro" id="IPR003594">
    <property type="entry name" value="HATPase_dom"/>
</dbReference>
<feature type="transmembrane region" description="Helical" evidence="4">
    <location>
        <begin position="63"/>
        <end position="81"/>
    </location>
</feature>
<dbReference type="PROSITE" id="PS50109">
    <property type="entry name" value="HIS_KIN"/>
    <property type="match status" value="1"/>
</dbReference>
<name>A0AAX3WG86_METEX</name>
<dbReference type="Pfam" id="PF20968">
    <property type="entry name" value="MASE8"/>
    <property type="match status" value="1"/>
</dbReference>
<dbReference type="PANTHER" id="PTHR43065">
    <property type="entry name" value="SENSOR HISTIDINE KINASE"/>
    <property type="match status" value="1"/>
</dbReference>
<keyword evidence="4" id="KW-1133">Transmembrane helix</keyword>
<dbReference type="EC" id="2.7.13.3" evidence="2"/>
<proteinExistence type="predicted"/>
<feature type="transmembrane region" description="Helical" evidence="4">
    <location>
        <begin position="35"/>
        <end position="54"/>
    </location>
</feature>
<evidence type="ECO:0000256" key="1">
    <source>
        <dbReference type="ARBA" id="ARBA00000085"/>
    </source>
</evidence>
<dbReference type="Pfam" id="PF02518">
    <property type="entry name" value="HATPase_c"/>
    <property type="match status" value="1"/>
</dbReference>
<dbReference type="SUPFAM" id="SSF47384">
    <property type="entry name" value="Homodimeric domain of signal transducing histidine kinase"/>
    <property type="match status" value="1"/>
</dbReference>
<dbReference type="GO" id="GO:0000155">
    <property type="term" value="F:phosphorelay sensor kinase activity"/>
    <property type="evidence" value="ECO:0007669"/>
    <property type="project" value="InterPro"/>
</dbReference>
<dbReference type="CDD" id="cd00075">
    <property type="entry name" value="HATPase"/>
    <property type="match status" value="1"/>
</dbReference>
<dbReference type="Proteomes" id="UP001223720">
    <property type="component" value="Chromosome"/>
</dbReference>
<evidence type="ECO:0000256" key="3">
    <source>
        <dbReference type="SAM" id="Coils"/>
    </source>
</evidence>
<dbReference type="SMART" id="SM00387">
    <property type="entry name" value="HATPase_c"/>
    <property type="match status" value="1"/>
</dbReference>
<dbReference type="InterPro" id="IPR036890">
    <property type="entry name" value="HATPase_C_sf"/>
</dbReference>
<feature type="transmembrane region" description="Helical" evidence="4">
    <location>
        <begin position="141"/>
        <end position="160"/>
    </location>
</feature>
<feature type="domain" description="Histidine kinase" evidence="5">
    <location>
        <begin position="238"/>
        <end position="470"/>
    </location>
</feature>
<feature type="transmembrane region" description="Helical" evidence="4">
    <location>
        <begin position="93"/>
        <end position="112"/>
    </location>
</feature>
<dbReference type="InterPro" id="IPR004358">
    <property type="entry name" value="Sig_transdc_His_kin-like_C"/>
</dbReference>
<keyword evidence="6" id="KW-0418">Kinase</keyword>
<dbReference type="InterPro" id="IPR005467">
    <property type="entry name" value="His_kinase_dom"/>
</dbReference>
<evidence type="ECO:0000259" key="5">
    <source>
        <dbReference type="PROSITE" id="PS50109"/>
    </source>
</evidence>
<evidence type="ECO:0000256" key="2">
    <source>
        <dbReference type="ARBA" id="ARBA00012438"/>
    </source>
</evidence>
<keyword evidence="6" id="KW-0808">Transferase</keyword>
<dbReference type="Gene3D" id="3.30.565.10">
    <property type="entry name" value="Histidine kinase-like ATPase, C-terminal domain"/>
    <property type="match status" value="1"/>
</dbReference>
<feature type="transmembrane region" description="Helical" evidence="4">
    <location>
        <begin position="119"/>
        <end position="135"/>
    </location>
</feature>
<reference evidence="6" key="1">
    <citation type="journal article" date="2022" name="Biotechnol. Bioprocess Eng.">
        <title>Pan-genome Analysis Reveals Comparative Genomic Features of Central Metabolic Pathways in Methylorubrum extorquens.</title>
        <authorList>
            <person name="Lee G.M."/>
            <person name="Scott-Nevros Z.K."/>
            <person name="Lee S.-M."/>
            <person name="Kim D."/>
        </authorList>
    </citation>
    <scope>NUCLEOTIDE SEQUENCE</scope>
    <source>
        <strain evidence="6">ATCC 55366</strain>
    </source>
</reference>
<keyword evidence="4" id="KW-0472">Membrane</keyword>
<gene>
    <name evidence="6" type="ORF">KEC54_02920</name>
</gene>
<comment type="catalytic activity">
    <reaction evidence="1">
        <text>ATP + protein L-histidine = ADP + protein N-phospho-L-histidine.</text>
        <dbReference type="EC" id="2.7.13.3"/>
    </reaction>
</comment>
<dbReference type="SUPFAM" id="SSF55874">
    <property type="entry name" value="ATPase domain of HSP90 chaperone/DNA topoisomerase II/histidine kinase"/>
    <property type="match status" value="1"/>
</dbReference>
<protein>
    <recommendedName>
        <fullName evidence="2">histidine kinase</fullName>
        <ecNumber evidence="2">2.7.13.3</ecNumber>
    </recommendedName>
</protein>